<name>A0A239SKR9_9STRE</name>
<dbReference type="GO" id="GO:0016301">
    <property type="term" value="F:kinase activity"/>
    <property type="evidence" value="ECO:0007669"/>
    <property type="project" value="UniProtKB-KW"/>
</dbReference>
<dbReference type="SUPFAM" id="SSF53062">
    <property type="entry name" value="PTS system fructose IIA component-like"/>
    <property type="match status" value="1"/>
</dbReference>
<evidence type="ECO:0000256" key="1">
    <source>
        <dbReference type="ARBA" id="ARBA00004496"/>
    </source>
</evidence>
<evidence type="ECO:0000256" key="6">
    <source>
        <dbReference type="ARBA" id="ARBA00022683"/>
    </source>
</evidence>
<sequence length="142" mass="15529">MTKLIIIGHGRFAEGILSSARLIAGEQEKVEAINFLEEMTAEDVKSKLLESIGCHEQVLVCCDLLGGTPFKVASLVMEEKPDVKMDVLSGLNLAMLLEAIFERELTTTISDLVDKLVTSGRAGIMNWQALKSQETEDFSDGI</sequence>
<comment type="subcellular location">
    <subcellularLocation>
        <location evidence="1">Cytoplasm</location>
    </subcellularLocation>
</comment>
<evidence type="ECO:0000256" key="5">
    <source>
        <dbReference type="ARBA" id="ARBA00022679"/>
    </source>
</evidence>
<evidence type="ECO:0000256" key="4">
    <source>
        <dbReference type="ARBA" id="ARBA00022597"/>
    </source>
</evidence>
<organism evidence="9 10">
    <name type="scientific">Streptococcus merionis</name>
    <dbReference type="NCBI Taxonomy" id="400065"/>
    <lineage>
        <taxon>Bacteria</taxon>
        <taxon>Bacillati</taxon>
        <taxon>Bacillota</taxon>
        <taxon>Bacilli</taxon>
        <taxon>Lactobacillales</taxon>
        <taxon>Streptococcaceae</taxon>
        <taxon>Streptococcus</taxon>
    </lineage>
</organism>
<keyword evidence="6" id="KW-0598">Phosphotransferase system</keyword>
<dbReference type="GO" id="GO:0009401">
    <property type="term" value="P:phosphoenolpyruvate-dependent sugar phosphotransferase system"/>
    <property type="evidence" value="ECO:0007669"/>
    <property type="project" value="UniProtKB-KW"/>
</dbReference>
<keyword evidence="10" id="KW-1185">Reference proteome</keyword>
<evidence type="ECO:0000256" key="7">
    <source>
        <dbReference type="ARBA" id="ARBA00022777"/>
    </source>
</evidence>
<reference evidence="9 10" key="1">
    <citation type="submission" date="2017-06" db="EMBL/GenBank/DDBJ databases">
        <authorList>
            <consortium name="Pathogen Informatics"/>
        </authorList>
    </citation>
    <scope>NUCLEOTIDE SEQUENCE [LARGE SCALE GENOMIC DNA]</scope>
    <source>
        <strain evidence="9 10">NCTC13788</strain>
    </source>
</reference>
<evidence type="ECO:0000259" key="8">
    <source>
        <dbReference type="PROSITE" id="PS51096"/>
    </source>
</evidence>
<dbReference type="AlphaFoldDB" id="A0A239SKR9"/>
<dbReference type="PANTHER" id="PTHR33799:SF1">
    <property type="entry name" value="PTS SYSTEM MANNOSE-SPECIFIC EIIAB COMPONENT-RELATED"/>
    <property type="match status" value="1"/>
</dbReference>
<dbReference type="Pfam" id="PF03610">
    <property type="entry name" value="EIIA-man"/>
    <property type="match status" value="1"/>
</dbReference>
<evidence type="ECO:0000313" key="9">
    <source>
        <dbReference type="EMBL" id="SNU85996.1"/>
    </source>
</evidence>
<feature type="domain" description="PTS EIIA type-4" evidence="8">
    <location>
        <begin position="1"/>
        <end position="124"/>
    </location>
</feature>
<accession>A0A239SKR9</accession>
<gene>
    <name evidence="9" type="primary">manX_1</name>
    <name evidence="9" type="ORF">SAMEA4412692_00032</name>
</gene>
<keyword evidence="4" id="KW-0762">Sugar transport</keyword>
<keyword evidence="3" id="KW-0963">Cytoplasm</keyword>
<dbReference type="KEGG" id="smen:SAMEA4412692_0032"/>
<dbReference type="GO" id="GO:0005737">
    <property type="term" value="C:cytoplasm"/>
    <property type="evidence" value="ECO:0007669"/>
    <property type="project" value="UniProtKB-SubCell"/>
</dbReference>
<keyword evidence="7" id="KW-0418">Kinase</keyword>
<evidence type="ECO:0000256" key="2">
    <source>
        <dbReference type="ARBA" id="ARBA00022448"/>
    </source>
</evidence>
<dbReference type="InterPro" id="IPR004701">
    <property type="entry name" value="PTS_EIIA_man-typ"/>
</dbReference>
<dbReference type="InterPro" id="IPR033887">
    <property type="entry name" value="PTS_IIA_man"/>
</dbReference>
<evidence type="ECO:0000313" key="10">
    <source>
        <dbReference type="Proteomes" id="UP000215185"/>
    </source>
</evidence>
<dbReference type="InterPro" id="IPR036662">
    <property type="entry name" value="PTS_EIIA_man-typ_sf"/>
</dbReference>
<dbReference type="Proteomes" id="UP000215185">
    <property type="component" value="Chromosome 1"/>
</dbReference>
<dbReference type="RefSeq" id="WP_018372928.1">
    <property type="nucleotide sequence ID" value="NZ_LT906439.1"/>
</dbReference>
<dbReference type="CDD" id="cd00006">
    <property type="entry name" value="PTS_IIA_man"/>
    <property type="match status" value="1"/>
</dbReference>
<dbReference type="GO" id="GO:0016020">
    <property type="term" value="C:membrane"/>
    <property type="evidence" value="ECO:0007669"/>
    <property type="project" value="InterPro"/>
</dbReference>
<protein>
    <submittedName>
        <fullName evidence="9">PTS system, N-acetylgalactosamine-specific IIA component</fullName>
        <ecNumber evidence="9">2.7.1.-</ecNumber>
    </submittedName>
</protein>
<dbReference type="eggNOG" id="COG2893">
    <property type="taxonomic scope" value="Bacteria"/>
</dbReference>
<keyword evidence="2" id="KW-0813">Transport</keyword>
<evidence type="ECO:0000256" key="3">
    <source>
        <dbReference type="ARBA" id="ARBA00022490"/>
    </source>
</evidence>
<dbReference type="EC" id="2.7.1.-" evidence="9"/>
<dbReference type="Gene3D" id="3.40.50.510">
    <property type="entry name" value="Phosphotransferase system, mannose-type IIA component"/>
    <property type="match status" value="1"/>
</dbReference>
<keyword evidence="5 9" id="KW-0808">Transferase</keyword>
<dbReference type="PROSITE" id="PS51096">
    <property type="entry name" value="PTS_EIIA_TYPE_4"/>
    <property type="match status" value="1"/>
</dbReference>
<dbReference type="EMBL" id="LT906439">
    <property type="protein sequence ID" value="SNU85996.1"/>
    <property type="molecule type" value="Genomic_DNA"/>
</dbReference>
<proteinExistence type="predicted"/>
<dbReference type="InterPro" id="IPR051471">
    <property type="entry name" value="Bacterial_PTS_sugar_comp"/>
</dbReference>
<dbReference type="PANTHER" id="PTHR33799">
    <property type="entry name" value="PTS PERMEASE-RELATED-RELATED"/>
    <property type="match status" value="1"/>
</dbReference>
<dbReference type="STRING" id="1123308.GCA_000380085_00364"/>
<dbReference type="OrthoDB" id="9799827at2"/>